<evidence type="ECO:0000313" key="3">
    <source>
        <dbReference type="EMBL" id="CAK8695414.1"/>
    </source>
</evidence>
<dbReference type="Proteomes" id="UP001642483">
    <property type="component" value="Unassembled WGS sequence"/>
</dbReference>
<name>A0ABP0GXM1_CLALP</name>
<gene>
    <name evidence="3" type="ORF">CVLEPA_LOCUS28692</name>
</gene>
<evidence type="ECO:0000256" key="1">
    <source>
        <dbReference type="SAM" id="MobiDB-lite"/>
    </source>
</evidence>
<dbReference type="Pfam" id="PF00791">
    <property type="entry name" value="ZU5"/>
    <property type="match status" value="1"/>
</dbReference>
<proteinExistence type="predicted"/>
<comment type="caution">
    <text evidence="3">The sequence shown here is derived from an EMBL/GenBank/DDBJ whole genome shotgun (WGS) entry which is preliminary data.</text>
</comment>
<accession>A0ABP0GXM1</accession>
<sequence length="470" mass="52759">MPLTVTSPSESYLKCEEENITETSNGNTAGDKEERNASTSVQMPSEELGVLTPPKEEVLSRSTEDCTLDSSTSTQETELADCPQSQVEGCENPSISAESKLCEKLETTLDVANAFPQSSSLKTLAGIFSDDLNEQDGGVISVQRQWSAPVDINFVNETCAIIGSKGGTIEVGDCRIIIPEGALQHSFELKFVLLFGKEHFTAPRQQVVTPSLRCVPPTEFMKPITIQLPTCYSADRTVSVTPQKSKDGRTWEDLKVVEHKNSSSIITFETSSLSWQRVVGRCPDAIDLSIKRLFYLCYRQPASRDNDPIFTWEIRDNVMVDLPFLDEVDGIYFGVARISSKDNLHIRLSGQDTTFDPDEWIITFEDVYEQGSFLQQHFRVSKTSFSKTKEHVNHEKETYKYEVQSSLSDDPFIEGHFPLLRKLDPEMLPKVTLSHNMIPALPTFDDEDFGIREQKPGFIARCRSVLRKPS</sequence>
<feature type="domain" description="ZU5" evidence="2">
    <location>
        <begin position="160"/>
        <end position="235"/>
    </location>
</feature>
<evidence type="ECO:0000313" key="4">
    <source>
        <dbReference type="Proteomes" id="UP001642483"/>
    </source>
</evidence>
<feature type="compositionally biased region" description="Polar residues" evidence="1">
    <location>
        <begin position="1"/>
        <end position="10"/>
    </location>
</feature>
<dbReference type="Gene3D" id="2.60.220.30">
    <property type="match status" value="1"/>
</dbReference>
<keyword evidence="4" id="KW-1185">Reference proteome</keyword>
<dbReference type="InterPro" id="IPR000906">
    <property type="entry name" value="ZU5_dom"/>
</dbReference>
<evidence type="ECO:0000259" key="2">
    <source>
        <dbReference type="Pfam" id="PF00791"/>
    </source>
</evidence>
<reference evidence="3 4" key="1">
    <citation type="submission" date="2024-02" db="EMBL/GenBank/DDBJ databases">
        <authorList>
            <person name="Daric V."/>
            <person name="Darras S."/>
        </authorList>
    </citation>
    <scope>NUCLEOTIDE SEQUENCE [LARGE SCALE GENOMIC DNA]</scope>
</reference>
<feature type="compositionally biased region" description="Basic and acidic residues" evidence="1">
    <location>
        <begin position="54"/>
        <end position="64"/>
    </location>
</feature>
<feature type="compositionally biased region" description="Polar residues" evidence="1">
    <location>
        <begin position="68"/>
        <end position="90"/>
    </location>
</feature>
<organism evidence="3 4">
    <name type="scientific">Clavelina lepadiformis</name>
    <name type="common">Light-bulb sea squirt</name>
    <name type="synonym">Ascidia lepadiformis</name>
    <dbReference type="NCBI Taxonomy" id="159417"/>
    <lineage>
        <taxon>Eukaryota</taxon>
        <taxon>Metazoa</taxon>
        <taxon>Chordata</taxon>
        <taxon>Tunicata</taxon>
        <taxon>Ascidiacea</taxon>
        <taxon>Aplousobranchia</taxon>
        <taxon>Clavelinidae</taxon>
        <taxon>Clavelina</taxon>
    </lineage>
</organism>
<feature type="region of interest" description="Disordered" evidence="1">
    <location>
        <begin position="1"/>
        <end position="90"/>
    </location>
</feature>
<protein>
    <recommendedName>
        <fullName evidence="2">ZU5 domain-containing protein</fullName>
    </recommendedName>
</protein>
<dbReference type="EMBL" id="CAWYQH010000152">
    <property type="protein sequence ID" value="CAK8695414.1"/>
    <property type="molecule type" value="Genomic_DNA"/>
</dbReference>